<dbReference type="SUPFAM" id="SSF47113">
    <property type="entry name" value="Histone-fold"/>
    <property type="match status" value="1"/>
</dbReference>
<dbReference type="Pfam" id="PF00125">
    <property type="entry name" value="Histone"/>
    <property type="match status" value="1"/>
</dbReference>
<feature type="region of interest" description="Disordered" evidence="2">
    <location>
        <begin position="1"/>
        <end position="495"/>
    </location>
</feature>
<evidence type="ECO:0000313" key="4">
    <source>
        <dbReference type="EMBL" id="KAK8776358.1"/>
    </source>
</evidence>
<feature type="compositionally biased region" description="Basic and acidic residues" evidence="2">
    <location>
        <begin position="402"/>
        <end position="412"/>
    </location>
</feature>
<name>A0AAQ4EP64_AMBAM</name>
<feature type="compositionally biased region" description="Low complexity" evidence="2">
    <location>
        <begin position="1"/>
        <end position="15"/>
    </location>
</feature>
<protein>
    <recommendedName>
        <fullName evidence="3">Core Histone H2A/H2B/H3 domain-containing protein</fullName>
    </recommendedName>
</protein>
<dbReference type="SMART" id="SM00428">
    <property type="entry name" value="H3"/>
    <property type="match status" value="1"/>
</dbReference>
<dbReference type="PANTHER" id="PTHR45810">
    <property type="entry name" value="HISTONE H3.2"/>
    <property type="match status" value="1"/>
</dbReference>
<proteinExistence type="inferred from homology"/>
<dbReference type="AlphaFoldDB" id="A0AAQ4EP64"/>
<feature type="compositionally biased region" description="Basic and acidic residues" evidence="2">
    <location>
        <begin position="168"/>
        <end position="178"/>
    </location>
</feature>
<dbReference type="PRINTS" id="PR00622">
    <property type="entry name" value="HISTONEH3"/>
</dbReference>
<dbReference type="EMBL" id="JARKHS020013048">
    <property type="protein sequence ID" value="KAK8776358.1"/>
    <property type="molecule type" value="Genomic_DNA"/>
</dbReference>
<feature type="compositionally biased region" description="Polar residues" evidence="2">
    <location>
        <begin position="113"/>
        <end position="126"/>
    </location>
</feature>
<dbReference type="GO" id="GO:0030527">
    <property type="term" value="F:structural constituent of chromatin"/>
    <property type="evidence" value="ECO:0007669"/>
    <property type="project" value="InterPro"/>
</dbReference>
<feature type="compositionally biased region" description="Polar residues" evidence="2">
    <location>
        <begin position="273"/>
        <end position="282"/>
    </location>
</feature>
<dbReference type="Proteomes" id="UP001321473">
    <property type="component" value="Unassembled WGS sequence"/>
</dbReference>
<dbReference type="InterPro" id="IPR009072">
    <property type="entry name" value="Histone-fold"/>
</dbReference>
<feature type="compositionally biased region" description="Low complexity" evidence="2">
    <location>
        <begin position="356"/>
        <end position="369"/>
    </location>
</feature>
<feature type="compositionally biased region" description="Basic and acidic residues" evidence="2">
    <location>
        <begin position="18"/>
        <end position="37"/>
    </location>
</feature>
<feature type="domain" description="Core Histone H2A/H2B/H3" evidence="3">
    <location>
        <begin position="504"/>
        <end position="581"/>
    </location>
</feature>
<feature type="compositionally biased region" description="Polar residues" evidence="2">
    <location>
        <begin position="392"/>
        <end position="401"/>
    </location>
</feature>
<feature type="compositionally biased region" description="Polar residues" evidence="2">
    <location>
        <begin position="158"/>
        <end position="167"/>
    </location>
</feature>
<dbReference type="InterPro" id="IPR007125">
    <property type="entry name" value="H2A/H2B/H3"/>
</dbReference>
<evidence type="ECO:0000256" key="1">
    <source>
        <dbReference type="ARBA" id="ARBA00010343"/>
    </source>
</evidence>
<keyword evidence="5" id="KW-1185">Reference proteome</keyword>
<comment type="caution">
    <text evidence="4">The sequence shown here is derived from an EMBL/GenBank/DDBJ whole genome shotgun (WGS) entry which is preliminary data.</text>
</comment>
<organism evidence="4 5">
    <name type="scientific">Amblyomma americanum</name>
    <name type="common">Lone star tick</name>
    <dbReference type="NCBI Taxonomy" id="6943"/>
    <lineage>
        <taxon>Eukaryota</taxon>
        <taxon>Metazoa</taxon>
        <taxon>Ecdysozoa</taxon>
        <taxon>Arthropoda</taxon>
        <taxon>Chelicerata</taxon>
        <taxon>Arachnida</taxon>
        <taxon>Acari</taxon>
        <taxon>Parasitiformes</taxon>
        <taxon>Ixodida</taxon>
        <taxon>Ixodoidea</taxon>
        <taxon>Ixodidae</taxon>
        <taxon>Amblyomminae</taxon>
        <taxon>Amblyomma</taxon>
    </lineage>
</organism>
<dbReference type="Gene3D" id="1.10.20.10">
    <property type="entry name" value="Histone, subunit A"/>
    <property type="match status" value="1"/>
</dbReference>
<dbReference type="GO" id="GO:0003677">
    <property type="term" value="F:DNA binding"/>
    <property type="evidence" value="ECO:0007669"/>
    <property type="project" value="InterPro"/>
</dbReference>
<sequence length="598" mass="66895">MTRSPSTSESSSLGSAFLKEKSADRDVDSGRRTEPPPRKQPSPRGSFWGRVSSHEEFRAQGESPGRKRRPEVSSPLQTPPKKIIHATPEYKAGRQSLRKSSYFIPPDSPGRPQWTSTPLQTPQKTPQRVPWQTPRQVPPQTLPWTPRREDAVLELRSAQKSATYSLDRQSRVNQEDKVSSPQRAATPRPEVSPPLQTPPRKSIHATPEHKAGRRSPRKSSFFIPPDSPGRPQQTSTPLHTPQKTPQQVPQQTPRQVPPRTPRREDTVLELRSAQKSATYSLDRQSRVNQEDKVSSPQRAATPRPEVSPPLQTPPRKSIHATPEHKAGRRSPRKSSFFIPPDSPGRPQQTSTPLQMPQKTPQQVPQQTPRQVPPRTPPRTPRHEDTVLELRSAQKSATYSPDRQSRVNQEHEVSSPQRAATPRMSPRKSPNQENASLEFHRKTAASATSASQTVQSSRKNMPKKKAVGSHGVRQASGSRVPSGSLGKQGQPKAHKRRRVGYLVFREITRYQRSTEPLIPRLAFARAVRDILWRVAGEDYRMQKLALQALHEAGEAVIVALLEGSNVLARHARRVTVMNRDLAVLLAVIKSYGGLQQSLA</sequence>
<evidence type="ECO:0000256" key="2">
    <source>
        <dbReference type="SAM" id="MobiDB-lite"/>
    </source>
</evidence>
<dbReference type="GO" id="GO:0046982">
    <property type="term" value="F:protein heterodimerization activity"/>
    <property type="evidence" value="ECO:0007669"/>
    <property type="project" value="InterPro"/>
</dbReference>
<feature type="compositionally biased region" description="Low complexity" evidence="2">
    <location>
        <begin position="240"/>
        <end position="254"/>
    </location>
</feature>
<feature type="compositionally biased region" description="Basic and acidic residues" evidence="2">
    <location>
        <begin position="283"/>
        <end position="293"/>
    </location>
</feature>
<dbReference type="PANTHER" id="PTHR45810:SF1">
    <property type="entry name" value="HISTONE H3-LIKE CENTROMERIC PROTEIN A"/>
    <property type="match status" value="1"/>
</dbReference>
<reference evidence="4 5" key="1">
    <citation type="journal article" date="2023" name="Arcadia Sci">
        <title>De novo assembly of a long-read Amblyomma americanum tick genome.</title>
        <authorList>
            <person name="Chou S."/>
            <person name="Poskanzer K.E."/>
            <person name="Rollins M."/>
            <person name="Thuy-Boun P.S."/>
        </authorList>
    </citation>
    <scope>NUCLEOTIDE SEQUENCE [LARGE SCALE GENOMIC DNA]</scope>
    <source>
        <strain evidence="4">F_SG_1</strain>
        <tissue evidence="4">Salivary glands</tissue>
    </source>
</reference>
<accession>A0AAQ4EP64</accession>
<comment type="similarity">
    <text evidence="1">Belongs to the histone H3 family.</text>
</comment>
<dbReference type="GO" id="GO:0000786">
    <property type="term" value="C:nucleosome"/>
    <property type="evidence" value="ECO:0007669"/>
    <property type="project" value="InterPro"/>
</dbReference>
<feature type="compositionally biased region" description="Polar residues" evidence="2">
    <location>
        <begin position="474"/>
        <end position="486"/>
    </location>
</feature>
<feature type="compositionally biased region" description="Polar residues" evidence="2">
    <location>
        <begin position="345"/>
        <end position="354"/>
    </location>
</feature>
<dbReference type="InterPro" id="IPR000164">
    <property type="entry name" value="Histone_H3/CENP-A"/>
</dbReference>
<feature type="compositionally biased region" description="Low complexity" evidence="2">
    <location>
        <begin position="443"/>
        <end position="456"/>
    </location>
</feature>
<feature type="compositionally biased region" description="Polar residues" evidence="2">
    <location>
        <begin position="230"/>
        <end position="239"/>
    </location>
</feature>
<evidence type="ECO:0000313" key="5">
    <source>
        <dbReference type="Proteomes" id="UP001321473"/>
    </source>
</evidence>
<gene>
    <name evidence="4" type="ORF">V5799_030293</name>
</gene>
<evidence type="ECO:0000259" key="3">
    <source>
        <dbReference type="Pfam" id="PF00125"/>
    </source>
</evidence>